<dbReference type="KEGG" id="kro:BVG79_01020"/>
<dbReference type="Proteomes" id="UP000242447">
    <property type="component" value="Chromosome"/>
</dbReference>
<name>A0A1W6NYN4_9RHOB</name>
<keyword evidence="2" id="KW-1185">Reference proteome</keyword>
<gene>
    <name evidence="1" type="ORF">BVG79_01020</name>
</gene>
<dbReference type="InterPro" id="IPR029058">
    <property type="entry name" value="AB_hydrolase_fold"/>
</dbReference>
<proteinExistence type="predicted"/>
<dbReference type="STRING" id="92947.BVG79_01020"/>
<dbReference type="EMBL" id="CP019937">
    <property type="protein sequence ID" value="ARO14366.1"/>
    <property type="molecule type" value="Genomic_DNA"/>
</dbReference>
<dbReference type="Gene3D" id="3.40.50.1820">
    <property type="entry name" value="alpha/beta hydrolase"/>
    <property type="match status" value="1"/>
</dbReference>
<protein>
    <submittedName>
        <fullName evidence="1">Uncharacterized protein</fullName>
    </submittedName>
</protein>
<dbReference type="AlphaFoldDB" id="A0A1W6NYN4"/>
<evidence type="ECO:0000313" key="2">
    <source>
        <dbReference type="Proteomes" id="UP000242447"/>
    </source>
</evidence>
<dbReference type="SUPFAM" id="SSF53474">
    <property type="entry name" value="alpha/beta-Hydrolases"/>
    <property type="match status" value="1"/>
</dbReference>
<organism evidence="1 2">
    <name type="scientific">Ketogulonicigenium robustum</name>
    <dbReference type="NCBI Taxonomy" id="92947"/>
    <lineage>
        <taxon>Bacteria</taxon>
        <taxon>Pseudomonadati</taxon>
        <taxon>Pseudomonadota</taxon>
        <taxon>Alphaproteobacteria</taxon>
        <taxon>Rhodobacterales</taxon>
        <taxon>Roseobacteraceae</taxon>
        <taxon>Ketogulonicigenium</taxon>
    </lineage>
</organism>
<evidence type="ECO:0000313" key="1">
    <source>
        <dbReference type="EMBL" id="ARO14366.1"/>
    </source>
</evidence>
<reference evidence="1 2" key="1">
    <citation type="submission" date="2017-02" db="EMBL/GenBank/DDBJ databases">
        <title>Ketogulonicigenium robustum SPU B003 Genome sequencing and assembly.</title>
        <authorList>
            <person name="Li Y."/>
            <person name="Liu L."/>
            <person name="Wang C."/>
            <person name="Zhang M."/>
            <person name="Zhang T."/>
            <person name="Zhang Y."/>
        </authorList>
    </citation>
    <scope>NUCLEOTIDE SEQUENCE [LARGE SCALE GENOMIC DNA]</scope>
    <source>
        <strain evidence="1 2">SPU_B003</strain>
    </source>
</reference>
<sequence length="225" mass="24345">MIDGRDVVTYGASLGGYAATYFGGAIDARIVAASPMLPAWPPLGRQKHMIPIAHTPLPDAPSSASTPVVIFDPHVADDARFISDLVTPAYPALRKIEVPYAGHTVLQFLANEKVISRVMRALIGEDEIVAFTAEGRENPIWHFNRAKSLRGKDPAAALAHYQKSIDLAPSPQSIGPFLTLCMQRNMLDAAQTMIDWTQTQESPNSHIPPAIAERAAEMGLRLNAA</sequence>
<accession>A0A1W6NYN4</accession>